<accession>A0A0D0CC50</accession>
<evidence type="ECO:0000313" key="4">
    <source>
        <dbReference type="Proteomes" id="UP000053593"/>
    </source>
</evidence>
<dbReference type="PANTHER" id="PTHR10039">
    <property type="entry name" value="AMELOGENIN"/>
    <property type="match status" value="1"/>
</dbReference>
<feature type="domain" description="Nephrocystin 3-like N-terminal" evidence="2">
    <location>
        <begin position="58"/>
        <end position="101"/>
    </location>
</feature>
<dbReference type="Proteomes" id="UP000053593">
    <property type="component" value="Unassembled WGS sequence"/>
</dbReference>
<sequence length="496" mass="56587">MAIAIPRLRAIVDAAVSHNPFVPTSSIESQCDILIVQPWWNLKDQIDWEADQRVPMKARILIIDGLDECSNSHGEWQRILSVLAQMVEKYSLPLHILVCSRPEPRIKETFSGLEFRNICRWMALDDTYQAYQDIRVFLVDGFQKVLARHSHKMEHIPLPWPTMGQIEYLVQKSSGQFIYPSMVLKYVDDDGEIPADRLNIVLGLHVENHENGDFPFADLDALYLEILSTVKNPGLIIHVLTARIALQEGLDSTWKGFIDLLGIPVGTLHAISCGIHSLFKGPSPVDSDFEFAHASFADFLLDRSRSMHFHVDKSLGHDYLAQRCLELYNETTTLRSYCVQNWAYHCVLAIGSEDLIDKLDSFPVYTVITSTIEPYNRFGTANAARGRFAFARQLSLIFQIWHKFQDKCGYRLQQYRDLSTAGFTVIVNHPRKLQNMQFSIPIQYPDSLVSTIAKGNSQVIIREVKNCLDDKIKTIVPENFSSMEICEIRPLSFTLP</sequence>
<reference evidence="3 4" key="1">
    <citation type="submission" date="2014-04" db="EMBL/GenBank/DDBJ databases">
        <title>Evolutionary Origins and Diversification of the Mycorrhizal Mutualists.</title>
        <authorList>
            <consortium name="DOE Joint Genome Institute"/>
            <consortium name="Mycorrhizal Genomics Consortium"/>
            <person name="Kohler A."/>
            <person name="Kuo A."/>
            <person name="Nagy L.G."/>
            <person name="Floudas D."/>
            <person name="Copeland A."/>
            <person name="Barry K.W."/>
            <person name="Cichocki N."/>
            <person name="Veneault-Fourrey C."/>
            <person name="LaButti K."/>
            <person name="Lindquist E.A."/>
            <person name="Lipzen A."/>
            <person name="Lundell T."/>
            <person name="Morin E."/>
            <person name="Murat C."/>
            <person name="Riley R."/>
            <person name="Ohm R."/>
            <person name="Sun H."/>
            <person name="Tunlid A."/>
            <person name="Henrissat B."/>
            <person name="Grigoriev I.V."/>
            <person name="Hibbett D.S."/>
            <person name="Martin F."/>
        </authorList>
    </citation>
    <scope>NUCLEOTIDE SEQUENCE [LARGE SCALE GENOMIC DNA]</scope>
    <source>
        <strain evidence="3 4">FD-317 M1</strain>
    </source>
</reference>
<dbReference type="InterPro" id="IPR056884">
    <property type="entry name" value="NPHP3-like_N"/>
</dbReference>
<evidence type="ECO:0000259" key="2">
    <source>
        <dbReference type="Pfam" id="PF24883"/>
    </source>
</evidence>
<dbReference type="OrthoDB" id="4760524at2759"/>
<name>A0A0D0CC50_9AGAR</name>
<evidence type="ECO:0000256" key="1">
    <source>
        <dbReference type="ARBA" id="ARBA00022737"/>
    </source>
</evidence>
<keyword evidence="4" id="KW-1185">Reference proteome</keyword>
<protein>
    <recommendedName>
        <fullName evidence="2">Nephrocystin 3-like N-terminal domain-containing protein</fullName>
    </recommendedName>
</protein>
<gene>
    <name evidence="3" type="ORF">GYMLUDRAFT_1000650</name>
</gene>
<dbReference type="EMBL" id="KN834777">
    <property type="protein sequence ID" value="KIK60074.1"/>
    <property type="molecule type" value="Genomic_DNA"/>
</dbReference>
<dbReference type="AlphaFoldDB" id="A0A0D0CC50"/>
<dbReference type="PANTHER" id="PTHR10039:SF14">
    <property type="entry name" value="NACHT DOMAIN-CONTAINING PROTEIN"/>
    <property type="match status" value="1"/>
</dbReference>
<dbReference type="HOGENOM" id="CLU_000288_6_10_1"/>
<keyword evidence="1" id="KW-0677">Repeat</keyword>
<evidence type="ECO:0000313" key="3">
    <source>
        <dbReference type="EMBL" id="KIK60074.1"/>
    </source>
</evidence>
<organism evidence="3 4">
    <name type="scientific">Collybiopsis luxurians FD-317 M1</name>
    <dbReference type="NCBI Taxonomy" id="944289"/>
    <lineage>
        <taxon>Eukaryota</taxon>
        <taxon>Fungi</taxon>
        <taxon>Dikarya</taxon>
        <taxon>Basidiomycota</taxon>
        <taxon>Agaricomycotina</taxon>
        <taxon>Agaricomycetes</taxon>
        <taxon>Agaricomycetidae</taxon>
        <taxon>Agaricales</taxon>
        <taxon>Marasmiineae</taxon>
        <taxon>Omphalotaceae</taxon>
        <taxon>Collybiopsis</taxon>
        <taxon>Collybiopsis luxurians</taxon>
    </lineage>
</organism>
<proteinExistence type="predicted"/>
<dbReference type="Pfam" id="PF24883">
    <property type="entry name" value="NPHP3_N"/>
    <property type="match status" value="1"/>
</dbReference>